<reference evidence="3 4" key="1">
    <citation type="journal article" date="2018" name="Sci. Data">
        <title>The draft genome sequence of cork oak.</title>
        <authorList>
            <person name="Ramos A.M."/>
            <person name="Usie A."/>
            <person name="Barbosa P."/>
            <person name="Barros P.M."/>
            <person name="Capote T."/>
            <person name="Chaves I."/>
            <person name="Simoes F."/>
            <person name="Abreu I."/>
            <person name="Carrasquinho I."/>
            <person name="Faro C."/>
            <person name="Guimaraes J.B."/>
            <person name="Mendonca D."/>
            <person name="Nobrega F."/>
            <person name="Rodrigues L."/>
            <person name="Saibo N.J.M."/>
            <person name="Varela M.C."/>
            <person name="Egas C."/>
            <person name="Matos J."/>
            <person name="Miguel C.M."/>
            <person name="Oliveira M.M."/>
            <person name="Ricardo C.P."/>
            <person name="Goncalves S."/>
        </authorList>
    </citation>
    <scope>NUCLEOTIDE SEQUENCE [LARGE SCALE GENOMIC DNA]</scope>
    <source>
        <strain evidence="4">cv. HL8</strain>
    </source>
</reference>
<feature type="compositionally biased region" description="Basic and acidic residues" evidence="1">
    <location>
        <begin position="150"/>
        <end position="164"/>
    </location>
</feature>
<dbReference type="Proteomes" id="UP000237347">
    <property type="component" value="Unassembled WGS sequence"/>
</dbReference>
<gene>
    <name evidence="3" type="ORF">CFP56_037343</name>
</gene>
<feature type="domain" description="Reverse transcriptase zinc-binding" evidence="2">
    <location>
        <begin position="484"/>
        <end position="567"/>
    </location>
</feature>
<protein>
    <submittedName>
        <fullName evidence="3">Ribonuclease h protein</fullName>
    </submittedName>
</protein>
<name>A0AAW0J5A0_QUESU</name>
<dbReference type="PANTHER" id="PTHR35218:SF9">
    <property type="entry name" value="ENDONUCLEASE_EXONUCLEASE_PHOSPHATASE DOMAIN-CONTAINING PROTEIN"/>
    <property type="match status" value="1"/>
</dbReference>
<dbReference type="PANTHER" id="PTHR35218">
    <property type="entry name" value="RNASE H DOMAIN-CONTAINING PROTEIN"/>
    <property type="match status" value="1"/>
</dbReference>
<dbReference type="AlphaFoldDB" id="A0AAW0J5A0"/>
<dbReference type="Pfam" id="PF13966">
    <property type="entry name" value="zf-RVT"/>
    <property type="match status" value="1"/>
</dbReference>
<organism evidence="3 4">
    <name type="scientific">Quercus suber</name>
    <name type="common">Cork oak</name>
    <dbReference type="NCBI Taxonomy" id="58331"/>
    <lineage>
        <taxon>Eukaryota</taxon>
        <taxon>Viridiplantae</taxon>
        <taxon>Streptophyta</taxon>
        <taxon>Embryophyta</taxon>
        <taxon>Tracheophyta</taxon>
        <taxon>Spermatophyta</taxon>
        <taxon>Magnoliopsida</taxon>
        <taxon>eudicotyledons</taxon>
        <taxon>Gunneridae</taxon>
        <taxon>Pentapetalae</taxon>
        <taxon>rosids</taxon>
        <taxon>fabids</taxon>
        <taxon>Fagales</taxon>
        <taxon>Fagaceae</taxon>
        <taxon>Quercus</taxon>
    </lineage>
</organism>
<proteinExistence type="predicted"/>
<dbReference type="EMBL" id="PKMF04000691">
    <property type="protein sequence ID" value="KAK7821731.1"/>
    <property type="molecule type" value="Genomic_DNA"/>
</dbReference>
<accession>A0AAW0J5A0</accession>
<sequence length="569" mass="63816">MNYRPWMVVSRKRNPVKSERGRGHTKVSTSSGNVLKSSLVIRDNTFKGKIGNIDANVCHGEGIRCDNSFSKIFDDDGISKARKNQVISTQEMDLCQEALNKGKMPEGRVLEVEELSQHFEQPGNSGYEGDNVRDVHNSTSRMGNAIQEQDCDHSRRGYRTDKGCSDGSSGVVPEGAELGLEAFVFNNPTEYTDVRFTSRSPSMEPHSQLVVEVLHGSSRNLIGEGKGAEQAAETSSHASLGRDRVDYTRKEAGGFQGNGHGSFGESSHLKFNPINGPNSEVRCASMQQGGHLRGALNVDFKRRIFEMVINHHPSIMVITETRVGGDRAARIIEDLPFDGSIVTETIGYAGSLWLLWKTDDVDEEEYWALKSRLNVATFGDHNTNFFHVSTLVRHHRNKIRWLKGSLGNWITDENVIKRHINCGFEKLYSSELVADLRHEGIWNWEGLSFVVPEDIKDKIRAIPFRICDGAGDFIMWKFSKDGEFSVKSAYQVARQEENNGKSFQGSWIWKLDNLPKIVHFLWLSCHGSIPVHGVLAARGINCDKCCPLCKCSEETIPHLLRDCNLTRDF</sequence>
<evidence type="ECO:0000256" key="1">
    <source>
        <dbReference type="SAM" id="MobiDB-lite"/>
    </source>
</evidence>
<dbReference type="InterPro" id="IPR026960">
    <property type="entry name" value="RVT-Znf"/>
</dbReference>
<evidence type="ECO:0000313" key="4">
    <source>
        <dbReference type="Proteomes" id="UP000237347"/>
    </source>
</evidence>
<feature type="region of interest" description="Disordered" evidence="1">
    <location>
        <begin position="144"/>
        <end position="169"/>
    </location>
</feature>
<evidence type="ECO:0000259" key="2">
    <source>
        <dbReference type="Pfam" id="PF13966"/>
    </source>
</evidence>
<keyword evidence="4" id="KW-1185">Reference proteome</keyword>
<comment type="caution">
    <text evidence="3">The sequence shown here is derived from an EMBL/GenBank/DDBJ whole genome shotgun (WGS) entry which is preliminary data.</text>
</comment>
<evidence type="ECO:0000313" key="3">
    <source>
        <dbReference type="EMBL" id="KAK7821731.1"/>
    </source>
</evidence>
<feature type="region of interest" description="Disordered" evidence="1">
    <location>
        <begin position="223"/>
        <end position="244"/>
    </location>
</feature>